<evidence type="ECO:0000313" key="1">
    <source>
        <dbReference type="EMBL" id="CUV10795.1"/>
    </source>
</evidence>
<dbReference type="GO" id="GO:0051539">
    <property type="term" value="F:4 iron, 4 sulfur cluster binding"/>
    <property type="evidence" value="ECO:0007669"/>
    <property type="project" value="TreeGrafter"/>
</dbReference>
<name>A0A160VIX8_9ZZZZ</name>
<dbReference type="SFLD" id="SFLDS00029">
    <property type="entry name" value="Radical_SAM"/>
    <property type="match status" value="1"/>
</dbReference>
<dbReference type="InterPro" id="IPR007197">
    <property type="entry name" value="rSAM"/>
</dbReference>
<dbReference type="PANTHER" id="PTHR37822:SF2">
    <property type="entry name" value="SPORE PHOTOPRODUCT LYASE"/>
    <property type="match status" value="1"/>
</dbReference>
<dbReference type="AlphaFoldDB" id="A0A160VIX8"/>
<accession>A0A160VIX8</accession>
<sequence>MKMTKHLDYQKRFDSFSNYELYQNLEKESRNAIKDIGMKYQLTYQELRQLTDMALDFVMWDETSIGKQWNNEEKSIQHSDQLAKKKILGSIYNNWEKLKENATNYDSNGSKREYKTEGRKLKTINGDNAVFGMCPVASEKTVCCNLRTIDVAKGCGLGCSYCSIQTFYEGGTISVEDNLADKLAAIELDPNKNYHIGSGQSSDSLALGNKNGILDAQLDFARNNPNIILEFKTKSKNIGYLLQAAVPRNIFVSWSLNPQLFIDHEEARTATIEQRLQAARQLADAGILVGFHFHPIVYYSGWDADYYDLVKRLMAMFSVNEVGLISFGTLTFIKPAIKALRKGSMRSKILQMPFADAAGKISYPMETKKKIFSVVWNTFQPWHDEVFFYFCMEDRQVWESVFGRCYETNDDFEKDLFNNVSNKLQIKSELLISQIN</sequence>
<gene>
    <name evidence="1" type="ORF">MGWOODY_Mmi34</name>
</gene>
<keyword evidence="1" id="KW-0456">Lyase</keyword>
<dbReference type="GO" id="GO:0003913">
    <property type="term" value="F:DNA photolyase activity"/>
    <property type="evidence" value="ECO:0007669"/>
    <property type="project" value="TreeGrafter"/>
</dbReference>
<dbReference type="InterPro" id="IPR058240">
    <property type="entry name" value="rSAM_sf"/>
</dbReference>
<proteinExistence type="predicted"/>
<dbReference type="SUPFAM" id="SSF102114">
    <property type="entry name" value="Radical SAM enzymes"/>
    <property type="match status" value="1"/>
</dbReference>
<protein>
    <submittedName>
        <fullName evidence="1">Spore photoproduct lyase</fullName>
        <ecNumber evidence="1">4.1.99.-</ecNumber>
    </submittedName>
</protein>
<dbReference type="GO" id="GO:0042601">
    <property type="term" value="C:endospore-forming forespore"/>
    <property type="evidence" value="ECO:0007669"/>
    <property type="project" value="TreeGrafter"/>
</dbReference>
<dbReference type="GO" id="GO:1904047">
    <property type="term" value="F:S-adenosyl-L-methionine binding"/>
    <property type="evidence" value="ECO:0007669"/>
    <property type="project" value="TreeGrafter"/>
</dbReference>
<dbReference type="PANTHER" id="PTHR37822">
    <property type="entry name" value="SPORE PHOTOPRODUCT LYASE-RELATED"/>
    <property type="match status" value="1"/>
</dbReference>
<reference evidence="1" key="1">
    <citation type="submission" date="2015-10" db="EMBL/GenBank/DDBJ databases">
        <authorList>
            <person name="Gilbert D.G."/>
        </authorList>
    </citation>
    <scope>NUCLEOTIDE SEQUENCE</scope>
</reference>
<dbReference type="Gene3D" id="3.80.30.30">
    <property type="match status" value="1"/>
</dbReference>
<dbReference type="EC" id="4.1.99.-" evidence="1"/>
<organism evidence="1">
    <name type="scientific">hydrothermal vent metagenome</name>
    <dbReference type="NCBI Taxonomy" id="652676"/>
    <lineage>
        <taxon>unclassified sequences</taxon>
        <taxon>metagenomes</taxon>
        <taxon>ecological metagenomes</taxon>
    </lineage>
</organism>
<dbReference type="InterPro" id="IPR049539">
    <property type="entry name" value="SPL"/>
</dbReference>
<dbReference type="EMBL" id="FAXC01000500">
    <property type="protein sequence ID" value="CUV10795.1"/>
    <property type="molecule type" value="Genomic_DNA"/>
</dbReference>
<dbReference type="Pfam" id="PF20903">
    <property type="entry name" value="SPL"/>
    <property type="match status" value="1"/>
</dbReference>